<accession>A0AAD9R410</accession>
<keyword evidence="5 6" id="KW-0472">Membrane</keyword>
<reference evidence="7" key="2">
    <citation type="journal article" date="2023" name="Science">
        <title>Genomic signatures of disease resistance in endangered staghorn corals.</title>
        <authorList>
            <person name="Vollmer S.V."/>
            <person name="Selwyn J.D."/>
            <person name="Despard B.A."/>
            <person name="Roesel C.L."/>
        </authorList>
    </citation>
    <scope>NUCLEOTIDE SEQUENCE</scope>
    <source>
        <strain evidence="7">K2</strain>
    </source>
</reference>
<evidence type="ECO:0000256" key="4">
    <source>
        <dbReference type="ARBA" id="ARBA00022989"/>
    </source>
</evidence>
<dbReference type="Pfam" id="PF05434">
    <property type="entry name" value="Tmemb_9"/>
    <property type="match status" value="1"/>
</dbReference>
<sequence>MPSYHPEKEGEREREGRVVIIFILVVIGILCLYLVFLFIDSKRRPVELSITADEQQERFRLRSMRTFDQKMAKWKRTVTEQRRTIYDARTMLN</sequence>
<keyword evidence="3 6" id="KW-0812">Transmembrane</keyword>
<keyword evidence="8" id="KW-1185">Reference proteome</keyword>
<comment type="caution">
    <text evidence="7">The sequence shown here is derived from an EMBL/GenBank/DDBJ whole genome shotgun (WGS) entry which is preliminary data.</text>
</comment>
<evidence type="ECO:0000313" key="8">
    <source>
        <dbReference type="Proteomes" id="UP001249851"/>
    </source>
</evidence>
<proteinExistence type="inferred from homology"/>
<name>A0AAD9R410_ACRCE</name>
<feature type="transmembrane region" description="Helical" evidence="6">
    <location>
        <begin position="20"/>
        <end position="39"/>
    </location>
</feature>
<protein>
    <submittedName>
        <fullName evidence="7">Uncharacterized protein</fullName>
    </submittedName>
</protein>
<evidence type="ECO:0000313" key="7">
    <source>
        <dbReference type="EMBL" id="KAK2572670.1"/>
    </source>
</evidence>
<evidence type="ECO:0000256" key="1">
    <source>
        <dbReference type="ARBA" id="ARBA00004370"/>
    </source>
</evidence>
<keyword evidence="4 6" id="KW-1133">Transmembrane helix</keyword>
<dbReference type="Proteomes" id="UP001249851">
    <property type="component" value="Unassembled WGS sequence"/>
</dbReference>
<gene>
    <name evidence="7" type="ORF">P5673_001647</name>
</gene>
<evidence type="ECO:0000256" key="5">
    <source>
        <dbReference type="ARBA" id="ARBA00023136"/>
    </source>
</evidence>
<organism evidence="7 8">
    <name type="scientific">Acropora cervicornis</name>
    <name type="common">Staghorn coral</name>
    <dbReference type="NCBI Taxonomy" id="6130"/>
    <lineage>
        <taxon>Eukaryota</taxon>
        <taxon>Metazoa</taxon>
        <taxon>Cnidaria</taxon>
        <taxon>Anthozoa</taxon>
        <taxon>Hexacorallia</taxon>
        <taxon>Scleractinia</taxon>
        <taxon>Astrocoeniina</taxon>
        <taxon>Acroporidae</taxon>
        <taxon>Acropora</taxon>
    </lineage>
</organism>
<evidence type="ECO:0000256" key="3">
    <source>
        <dbReference type="ARBA" id="ARBA00022692"/>
    </source>
</evidence>
<dbReference type="InterPro" id="IPR008853">
    <property type="entry name" value="TMEM9/TMEM9B"/>
</dbReference>
<evidence type="ECO:0000256" key="6">
    <source>
        <dbReference type="SAM" id="Phobius"/>
    </source>
</evidence>
<dbReference type="AlphaFoldDB" id="A0AAD9R410"/>
<evidence type="ECO:0000256" key="2">
    <source>
        <dbReference type="ARBA" id="ARBA00007264"/>
    </source>
</evidence>
<reference evidence="7" key="1">
    <citation type="journal article" date="2023" name="G3 (Bethesda)">
        <title>Whole genome assembly and annotation of the endangered Caribbean coral Acropora cervicornis.</title>
        <authorList>
            <person name="Selwyn J.D."/>
            <person name="Vollmer S.V."/>
        </authorList>
    </citation>
    <scope>NUCLEOTIDE SEQUENCE</scope>
    <source>
        <strain evidence="7">K2</strain>
    </source>
</reference>
<dbReference type="EMBL" id="JARQWQ010000003">
    <property type="protein sequence ID" value="KAK2572670.1"/>
    <property type="molecule type" value="Genomic_DNA"/>
</dbReference>
<comment type="similarity">
    <text evidence="2">Belongs to the TMEM9 family.</text>
</comment>
<comment type="subcellular location">
    <subcellularLocation>
        <location evidence="1">Membrane</location>
    </subcellularLocation>
</comment>
<dbReference type="GO" id="GO:0005765">
    <property type="term" value="C:lysosomal membrane"/>
    <property type="evidence" value="ECO:0007669"/>
    <property type="project" value="InterPro"/>
</dbReference>